<dbReference type="KEGG" id="kst:KSMBR1_0175"/>
<protein>
    <submittedName>
        <fullName evidence="1">Uncharacterized protein</fullName>
    </submittedName>
</protein>
<accession>Q1Q3C0</accession>
<reference evidence="1" key="2">
    <citation type="submission" date="2006-01" db="EMBL/GenBank/DDBJ databases">
        <authorList>
            <person name="Genoscope"/>
        </authorList>
    </citation>
    <scope>NUCLEOTIDE SEQUENCE</scope>
</reference>
<name>Q1Q3C0_KUEST</name>
<sequence length="146" mass="15930">MNAPTWIPGTAEFLPHVLLFEFLDSFPVQVQFCGSVFNRLGTASLADIEGKALGVERIIRKELQLLLLRLVAANTENPTNLKFKVYTPVAAGKITHSPILAVIDGSVYFTAVTADGFFPCRVSFITMALESPKTPDTLCCGLKLQN</sequence>
<dbReference type="EMBL" id="CT573071">
    <property type="protein sequence ID" value="CAJ74501.1"/>
    <property type="molecule type" value="Genomic_DNA"/>
</dbReference>
<dbReference type="AlphaFoldDB" id="Q1Q3C0"/>
<dbReference type="Proteomes" id="UP000221734">
    <property type="component" value="Chromosome Kuenenia_stuttgartiensis_MBR1"/>
</dbReference>
<dbReference type="EMBL" id="CP049055">
    <property type="protein sequence ID" value="QII11600.1"/>
    <property type="molecule type" value="Genomic_DNA"/>
</dbReference>
<reference evidence="3" key="3">
    <citation type="submission" date="2017-10" db="EMBL/GenBank/DDBJ databases">
        <authorList>
            <person name="Banno H."/>
            <person name="Chua N.-H."/>
        </authorList>
    </citation>
    <scope>NUCLEOTIDE SEQUENCE [LARGE SCALE GENOMIC DNA]</scope>
    <source>
        <strain evidence="3">Kuenenia_mbr1_ru-nijmegen</strain>
    </source>
</reference>
<reference evidence="4" key="4">
    <citation type="submission" date="2017-10" db="EMBL/GenBank/DDBJ databases">
        <authorList>
            <person name="Frank J."/>
        </authorList>
    </citation>
    <scope>NUCLEOTIDE SEQUENCE [LARGE SCALE GENOMIC DNA]</scope>
</reference>
<evidence type="ECO:0000313" key="5">
    <source>
        <dbReference type="Proteomes" id="UP000501926"/>
    </source>
</evidence>
<evidence type="ECO:0000313" key="1">
    <source>
        <dbReference type="EMBL" id="CAJ74501.1"/>
    </source>
</evidence>
<evidence type="ECO:0000313" key="3">
    <source>
        <dbReference type="EMBL" id="SOH02695.1"/>
    </source>
</evidence>
<reference evidence="2 5" key="5">
    <citation type="submission" date="2020-02" db="EMBL/GenBank/DDBJ databases">
        <title>Newly sequenced genome of strain CSTR1 showed variability in Candidatus Kuenenia stuttgartiensis genomes.</title>
        <authorList>
            <person name="Ding C."/>
            <person name="Adrian L."/>
        </authorList>
    </citation>
    <scope>NUCLEOTIDE SEQUENCE [LARGE SCALE GENOMIC DNA]</scope>
    <source>
        <strain evidence="2 5">CSTR1</strain>
    </source>
</reference>
<proteinExistence type="predicted"/>
<evidence type="ECO:0000313" key="2">
    <source>
        <dbReference type="EMBL" id="QII11600.1"/>
    </source>
</evidence>
<evidence type="ECO:0000313" key="4">
    <source>
        <dbReference type="Proteomes" id="UP000221734"/>
    </source>
</evidence>
<dbReference type="EMBL" id="LT934425">
    <property type="protein sequence ID" value="SOH02695.1"/>
    <property type="molecule type" value="Genomic_DNA"/>
</dbReference>
<gene>
    <name evidence="2" type="ORF">KsCSTR_22220</name>
    <name evidence="3" type="ORF">KSMBR1_0175</name>
    <name evidence="1" type="ORF">kuste3738</name>
</gene>
<dbReference type="Proteomes" id="UP000501926">
    <property type="component" value="Chromosome"/>
</dbReference>
<keyword evidence="4" id="KW-1185">Reference proteome</keyword>
<organism evidence="1">
    <name type="scientific">Kuenenia stuttgartiensis</name>
    <dbReference type="NCBI Taxonomy" id="174633"/>
    <lineage>
        <taxon>Bacteria</taxon>
        <taxon>Pseudomonadati</taxon>
        <taxon>Planctomycetota</taxon>
        <taxon>Candidatus Brocadiia</taxon>
        <taxon>Candidatus Brocadiales</taxon>
        <taxon>Candidatus Brocadiaceae</taxon>
        <taxon>Candidatus Kuenenia</taxon>
    </lineage>
</organism>
<reference evidence="1" key="1">
    <citation type="journal article" date="2006" name="Nature">
        <title>Deciphering the evolution and metabolism of an anammox bacterium from a community genome.</title>
        <authorList>
            <person name="Strous M."/>
            <person name="Pelletier E."/>
            <person name="Mangenot S."/>
            <person name="Rattei T."/>
            <person name="Lehner A."/>
            <person name="Taylor M.W."/>
            <person name="Horn M."/>
            <person name="Daims H."/>
            <person name="Bartol-Mavel D."/>
            <person name="Wincker P."/>
            <person name="Barbe V."/>
            <person name="Fonknechten N."/>
            <person name="Vallenet D."/>
            <person name="Segurens B."/>
            <person name="Schenowitz-Truong C."/>
            <person name="Medigue C."/>
            <person name="Collingro A."/>
            <person name="Snel B."/>
            <person name="Dutilh B.E."/>
            <person name="OpDenCamp H.J.M."/>
            <person name="vanDerDrift C."/>
            <person name="Cirpus I."/>
            <person name="vanDePas-Schoonen K.T."/>
            <person name="Harhangi H.R."/>
            <person name="vanNiftrik L."/>
            <person name="Schmid M."/>
            <person name="Keltjens J."/>
            <person name="vanDeVossenberg J."/>
            <person name="Kartal B."/>
            <person name="Meier H."/>
            <person name="Frishman D."/>
            <person name="Huynen M.A."/>
            <person name="Mewes H."/>
            <person name="Weissenbach J."/>
            <person name="Jetten M.S.M."/>
            <person name="Wagner M."/>
            <person name="LePaslier D."/>
        </authorList>
    </citation>
    <scope>NUCLEOTIDE SEQUENCE</scope>
</reference>